<dbReference type="GO" id="GO:0016787">
    <property type="term" value="F:hydrolase activity"/>
    <property type="evidence" value="ECO:0007669"/>
    <property type="project" value="UniProtKB-KW"/>
</dbReference>
<organism evidence="2 3">
    <name type="scientific">Sphaerisporangium dianthi</name>
    <dbReference type="NCBI Taxonomy" id="1436120"/>
    <lineage>
        <taxon>Bacteria</taxon>
        <taxon>Bacillati</taxon>
        <taxon>Actinomycetota</taxon>
        <taxon>Actinomycetes</taxon>
        <taxon>Streptosporangiales</taxon>
        <taxon>Streptosporangiaceae</taxon>
        <taxon>Sphaerisporangium</taxon>
    </lineage>
</organism>
<dbReference type="CDD" id="cd01830">
    <property type="entry name" value="XynE_like"/>
    <property type="match status" value="1"/>
</dbReference>
<comment type="caution">
    <text evidence="2">The sequence shown here is derived from an EMBL/GenBank/DDBJ whole genome shotgun (WGS) entry which is preliminary data.</text>
</comment>
<dbReference type="InterPro" id="IPR053140">
    <property type="entry name" value="GDSL_Rv0518-like"/>
</dbReference>
<sequence>MTTTWTAAFRSAVLSPGENFKLKEPRGFAGQTLRQILHLDGGGEGLRVLLSNRFGDRPLVVAAARVALRKSGGEILAGSDAPLTFGGAAEVTIAPGGEVTTDPVPLAVDAGTDLAVSLYLPEETGPATFSHTPLETGYVAEGDAVSASSLPAAEEIDSRFFVTGVDVLAPEGTAVAVAFGDSWFEGAGTSHGANRRFPNLLNARLERGWVVNQGIGGNRLLTDEVGRHALARFDRDVLSVPGATHVLLHFGLNDIGLGAASGERVPAADELAAGFTELARRARDAGLTVLGGTLGPYLGTIYPGVDTPEGQLVRREVNDWIRTSGVFDAVVDFAHAVADPGEPDAIRPDLDSGDHLHPNDAGAQAMADAVDLTHLHLS</sequence>
<evidence type="ECO:0000259" key="1">
    <source>
        <dbReference type="Pfam" id="PF13472"/>
    </source>
</evidence>
<dbReference type="Gene3D" id="3.40.50.1110">
    <property type="entry name" value="SGNH hydrolase"/>
    <property type="match status" value="1"/>
</dbReference>
<dbReference type="PANTHER" id="PTHR43784">
    <property type="entry name" value="GDSL-LIKE LIPASE/ACYLHYDROLASE, PUTATIVE (AFU_ORTHOLOGUE AFUA_2G00820)-RELATED"/>
    <property type="match status" value="1"/>
</dbReference>
<dbReference type="SUPFAM" id="SSF52266">
    <property type="entry name" value="SGNH hydrolase"/>
    <property type="match status" value="1"/>
</dbReference>
<keyword evidence="3" id="KW-1185">Reference proteome</keyword>
<feature type="domain" description="SGNH hydrolase-type esterase" evidence="1">
    <location>
        <begin position="178"/>
        <end position="365"/>
    </location>
</feature>
<evidence type="ECO:0000313" key="2">
    <source>
        <dbReference type="EMBL" id="MFC4534024.1"/>
    </source>
</evidence>
<protein>
    <submittedName>
        <fullName evidence="2">SGNH/GDSL hydrolase family protein</fullName>
    </submittedName>
</protein>
<dbReference type="PANTHER" id="PTHR43784:SF2">
    <property type="entry name" value="GDSL-LIKE LIPASE_ACYLHYDROLASE, PUTATIVE (AFU_ORTHOLOGUE AFUA_2G00820)-RELATED"/>
    <property type="match status" value="1"/>
</dbReference>
<dbReference type="Proteomes" id="UP001596004">
    <property type="component" value="Unassembled WGS sequence"/>
</dbReference>
<accession>A0ABV9CL99</accession>
<name>A0ABV9CL99_9ACTN</name>
<proteinExistence type="predicted"/>
<dbReference type="InterPro" id="IPR036514">
    <property type="entry name" value="SGNH_hydro_sf"/>
</dbReference>
<dbReference type="Pfam" id="PF13472">
    <property type="entry name" value="Lipase_GDSL_2"/>
    <property type="match status" value="1"/>
</dbReference>
<reference evidence="3" key="1">
    <citation type="journal article" date="2019" name="Int. J. Syst. Evol. Microbiol.">
        <title>The Global Catalogue of Microorganisms (GCM) 10K type strain sequencing project: providing services to taxonomists for standard genome sequencing and annotation.</title>
        <authorList>
            <consortium name="The Broad Institute Genomics Platform"/>
            <consortium name="The Broad Institute Genome Sequencing Center for Infectious Disease"/>
            <person name="Wu L."/>
            <person name="Ma J."/>
        </authorList>
    </citation>
    <scope>NUCLEOTIDE SEQUENCE [LARGE SCALE GENOMIC DNA]</scope>
    <source>
        <strain evidence="3">CGMCC 4.7132</strain>
    </source>
</reference>
<dbReference type="EMBL" id="JBHSFP010000019">
    <property type="protein sequence ID" value="MFC4534024.1"/>
    <property type="molecule type" value="Genomic_DNA"/>
</dbReference>
<keyword evidence="2" id="KW-0378">Hydrolase</keyword>
<evidence type="ECO:0000313" key="3">
    <source>
        <dbReference type="Proteomes" id="UP001596004"/>
    </source>
</evidence>
<gene>
    <name evidence="2" type="ORF">ACFO60_24950</name>
</gene>
<dbReference type="RefSeq" id="WP_380844038.1">
    <property type="nucleotide sequence ID" value="NZ_JBHSFP010000019.1"/>
</dbReference>
<dbReference type="InterPro" id="IPR013830">
    <property type="entry name" value="SGNH_hydro"/>
</dbReference>